<keyword evidence="2" id="KW-1133">Transmembrane helix</keyword>
<feature type="region of interest" description="Disordered" evidence="1">
    <location>
        <begin position="1"/>
        <end position="47"/>
    </location>
</feature>
<dbReference type="OrthoDB" id="2278929at2759"/>
<gene>
    <name evidence="3" type="ORF">MIND_01231100</name>
</gene>
<feature type="transmembrane region" description="Helical" evidence="2">
    <location>
        <begin position="239"/>
        <end position="263"/>
    </location>
</feature>
<feature type="compositionally biased region" description="Polar residues" evidence="1">
    <location>
        <begin position="324"/>
        <end position="340"/>
    </location>
</feature>
<accession>A0A8H6S4G7</accession>
<feature type="region of interest" description="Disordered" evidence="1">
    <location>
        <begin position="311"/>
        <end position="347"/>
    </location>
</feature>
<comment type="caution">
    <text evidence="3">The sequence shown here is derived from an EMBL/GenBank/DDBJ whole genome shotgun (WGS) entry which is preliminary data.</text>
</comment>
<dbReference type="RefSeq" id="XP_037214777.1">
    <property type="nucleotide sequence ID" value="XM_037368809.1"/>
</dbReference>
<feature type="compositionally biased region" description="Basic and acidic residues" evidence="1">
    <location>
        <begin position="367"/>
        <end position="376"/>
    </location>
</feature>
<keyword evidence="4" id="KW-1185">Reference proteome</keyword>
<evidence type="ECO:0000313" key="4">
    <source>
        <dbReference type="Proteomes" id="UP000636479"/>
    </source>
</evidence>
<feature type="compositionally biased region" description="Low complexity" evidence="1">
    <location>
        <begin position="199"/>
        <end position="216"/>
    </location>
</feature>
<dbReference type="AlphaFoldDB" id="A0A8H6S4G7"/>
<feature type="compositionally biased region" description="Polar residues" evidence="1">
    <location>
        <begin position="406"/>
        <end position="415"/>
    </location>
</feature>
<evidence type="ECO:0000256" key="1">
    <source>
        <dbReference type="SAM" id="MobiDB-lite"/>
    </source>
</evidence>
<feature type="region of interest" description="Disordered" evidence="1">
    <location>
        <begin position="199"/>
        <end position="231"/>
    </location>
</feature>
<feature type="region of interest" description="Disordered" evidence="1">
    <location>
        <begin position="363"/>
        <end position="415"/>
    </location>
</feature>
<name>A0A8H6S4G7_9AGAR</name>
<evidence type="ECO:0000256" key="2">
    <source>
        <dbReference type="SAM" id="Phobius"/>
    </source>
</evidence>
<sequence>MPTPPGPVWPAQTEPASSKRKRLEGEGQGQGEELDEGKRRRRKRQVIADQSVVDSAKARCENASGNEVLSCFPTADVSIPQHQWATFVWNSRTPGFTQSNKVDIYLFHGDSLAQIFVMRDITNPRGRAGAVTAQVNDTWWGDRGGNWAGTNISYPFYWVIARAGESLDDGTIPPQTTFSAVQTTFADSIISSRASASRSASLASQQQQQTMTSAPSGSPSVTPAGGLQHSGSTSQFPRYTIVIIVVGIVAVGLIVAGMLFAIYRLRRKERERGLARMRSPLPGPDPEEKPVVAPLPVPIAAPAPGVLARQMSDPEPPVVLRSGPQRTTSPDSTHTASVSGSGHHAKPFSSADAAIMAQAFRAGLRSPPHEEGHVLGEDDEDGVGVGEVRSRSSRSSARGWRGSMSVSASSEAGRY</sequence>
<keyword evidence="2" id="KW-0472">Membrane</keyword>
<keyword evidence="2" id="KW-0812">Transmembrane</keyword>
<evidence type="ECO:0000313" key="3">
    <source>
        <dbReference type="EMBL" id="KAF7292050.1"/>
    </source>
</evidence>
<organism evidence="3 4">
    <name type="scientific">Mycena indigotica</name>
    <dbReference type="NCBI Taxonomy" id="2126181"/>
    <lineage>
        <taxon>Eukaryota</taxon>
        <taxon>Fungi</taxon>
        <taxon>Dikarya</taxon>
        <taxon>Basidiomycota</taxon>
        <taxon>Agaricomycotina</taxon>
        <taxon>Agaricomycetes</taxon>
        <taxon>Agaricomycetidae</taxon>
        <taxon>Agaricales</taxon>
        <taxon>Marasmiineae</taxon>
        <taxon>Mycenaceae</taxon>
        <taxon>Mycena</taxon>
    </lineage>
</organism>
<feature type="compositionally biased region" description="Low complexity" evidence="1">
    <location>
        <begin position="393"/>
        <end position="405"/>
    </location>
</feature>
<dbReference type="GeneID" id="59351325"/>
<protein>
    <submittedName>
        <fullName evidence="3">NAD(P)-binding protein</fullName>
    </submittedName>
</protein>
<reference evidence="3" key="1">
    <citation type="submission" date="2020-05" db="EMBL/GenBank/DDBJ databases">
        <title>Mycena genomes resolve the evolution of fungal bioluminescence.</title>
        <authorList>
            <person name="Tsai I.J."/>
        </authorList>
    </citation>
    <scope>NUCLEOTIDE SEQUENCE</scope>
    <source>
        <strain evidence="3">171206Taipei</strain>
    </source>
</reference>
<dbReference type="EMBL" id="JACAZF010000012">
    <property type="protein sequence ID" value="KAF7292050.1"/>
    <property type="molecule type" value="Genomic_DNA"/>
</dbReference>
<proteinExistence type="predicted"/>
<dbReference type="Proteomes" id="UP000636479">
    <property type="component" value="Unassembled WGS sequence"/>
</dbReference>